<dbReference type="RefSeq" id="XP_073908701.1">
    <property type="nucleotide sequence ID" value="XM_074052600.1"/>
</dbReference>
<gene>
    <name evidence="2" type="primary">LOC109687925</name>
</gene>
<proteinExistence type="predicted"/>
<keyword evidence="1" id="KW-1185">Reference proteome</keyword>
<accession>A0AC58KUX9</accession>
<dbReference type="Proteomes" id="UP001732720">
    <property type="component" value="Chromosome 13"/>
</dbReference>
<name>A0AC58KUX9_CASCN</name>
<sequence length="246" mass="28027">MLAGQPSLKSRVLGVHLHLRITPAQLQPPQALKQDPFQFLGILCLGMASDAPTLNHTLDVQWEEWKTKHNKTYSKNEEGQRRAIWENNLKMIELHNEEYIQGKHDFTLAMNAFGDMTNEEFSEQWNGFGIQKQELEKVFQECLSRDVSNTVDSREEGDVTPVDDEVWHRETCDSCCAFSETGALEGQLYRKTDDLFSVSEQNLLDCSSSQGDGDCTSRQVGTDFQDVKDNRGQDTEESQPYEGKLE</sequence>
<protein>
    <submittedName>
        <fullName evidence="2">Procathepsin L-like isoform X1</fullName>
    </submittedName>
</protein>
<organism evidence="1 2">
    <name type="scientific">Castor canadensis</name>
    <name type="common">American beaver</name>
    <dbReference type="NCBI Taxonomy" id="51338"/>
    <lineage>
        <taxon>Eukaryota</taxon>
        <taxon>Metazoa</taxon>
        <taxon>Chordata</taxon>
        <taxon>Craniata</taxon>
        <taxon>Vertebrata</taxon>
        <taxon>Euteleostomi</taxon>
        <taxon>Mammalia</taxon>
        <taxon>Eutheria</taxon>
        <taxon>Euarchontoglires</taxon>
        <taxon>Glires</taxon>
        <taxon>Rodentia</taxon>
        <taxon>Castorimorpha</taxon>
        <taxon>Castoridae</taxon>
        <taxon>Castor</taxon>
    </lineage>
</organism>
<evidence type="ECO:0000313" key="2">
    <source>
        <dbReference type="RefSeq" id="XP_073908701.1"/>
    </source>
</evidence>
<evidence type="ECO:0000313" key="1">
    <source>
        <dbReference type="Proteomes" id="UP001732720"/>
    </source>
</evidence>
<reference evidence="2" key="1">
    <citation type="submission" date="2025-08" db="UniProtKB">
        <authorList>
            <consortium name="RefSeq"/>
        </authorList>
    </citation>
    <scope>IDENTIFICATION</scope>
</reference>